<dbReference type="GO" id="GO:0004527">
    <property type="term" value="F:exonuclease activity"/>
    <property type="evidence" value="ECO:0007669"/>
    <property type="project" value="UniProtKB-KW"/>
</dbReference>
<proteinExistence type="predicted"/>
<keyword evidence="2" id="KW-0378">Hydrolase</keyword>
<reference evidence="2 3" key="1">
    <citation type="journal article" name="Sci. Rep.">
        <title>Genome-scale phylogenetic analyses confirm Olpidium as the closest living zoosporic fungus to the non-flagellated, terrestrial fungi.</title>
        <authorList>
            <person name="Chang Y."/>
            <person name="Rochon D."/>
            <person name="Sekimoto S."/>
            <person name="Wang Y."/>
            <person name="Chovatia M."/>
            <person name="Sandor L."/>
            <person name="Salamov A."/>
            <person name="Grigoriev I.V."/>
            <person name="Stajich J.E."/>
            <person name="Spatafora J.W."/>
        </authorList>
    </citation>
    <scope>NUCLEOTIDE SEQUENCE [LARGE SCALE GENOMIC DNA]</scope>
    <source>
        <strain evidence="2">S191</strain>
    </source>
</reference>
<dbReference type="PANTHER" id="PTHR11200">
    <property type="entry name" value="INOSITOL 5-PHOSPHATASE"/>
    <property type="match status" value="1"/>
</dbReference>
<evidence type="ECO:0000259" key="1">
    <source>
        <dbReference type="SMART" id="SM00128"/>
    </source>
</evidence>
<dbReference type="EMBL" id="JAEFCI010009998">
    <property type="protein sequence ID" value="KAG5457487.1"/>
    <property type="molecule type" value="Genomic_DNA"/>
</dbReference>
<evidence type="ECO:0000313" key="2">
    <source>
        <dbReference type="EMBL" id="KAG5457487.1"/>
    </source>
</evidence>
<keyword evidence="2" id="KW-0255">Endonuclease</keyword>
<keyword evidence="2" id="KW-0540">Nuclease</keyword>
<dbReference type="Proteomes" id="UP000673691">
    <property type="component" value="Unassembled WGS sequence"/>
</dbReference>
<sequence length="431" mass="47697">GGGGGGGGGGGAFCCPEGVYIYLSLIVRRCRPKFFSRNCANTKKTKESLLKSKKAKAAKTAQKMEQQYRLWRDRLIQAVWDVHGPDFSYTLVECQNLVGLFICVFVKDRLVNSERISEVAFTTVKTGLGGLHGNKGAIAIRFLVDDTSLCFVNCHLAAGQSQVSARNNDTAAILYKTVLPAAQTAPSSFLAGGDGSQILDHECVVFFGDLNYRIDLPRARVTELVAQKEWDALLENDQLRRQRLRNPFFALGSRGFVEWEPRFAPTYKYDPGASPDRYDTSEKKRCPAWCDRVLHRPLPPLASRAAAAAPDQPQQQQRRGLRQVMFRRHECRVSDHKPVSAAFSAAAKRVDPDRRAAVIAQVEQAWKACREVAVVESMVDWVMMAGGWSPRPPRAPDAAPPPTREERAWKALELQGWDVDAAVAALESGVP</sequence>
<protein>
    <submittedName>
        <fullName evidence="2">Endonuclease/exonuclease/phosphatase</fullName>
    </submittedName>
</protein>
<dbReference type="SMART" id="SM00128">
    <property type="entry name" value="IPPc"/>
    <property type="match status" value="1"/>
</dbReference>
<dbReference type="PANTHER" id="PTHR11200:SF240">
    <property type="entry name" value="INOSITOL POLYPHOSPHATE 5-PHOSPHATASE C9G1.10C-RELATED"/>
    <property type="match status" value="1"/>
</dbReference>
<dbReference type="GO" id="GO:0004439">
    <property type="term" value="F:phosphatidylinositol-4,5-bisphosphate 5-phosphatase activity"/>
    <property type="evidence" value="ECO:0007669"/>
    <property type="project" value="TreeGrafter"/>
</dbReference>
<dbReference type="Gene3D" id="3.60.10.10">
    <property type="entry name" value="Endonuclease/exonuclease/phosphatase"/>
    <property type="match status" value="1"/>
</dbReference>
<dbReference type="SUPFAM" id="SSF56219">
    <property type="entry name" value="DNase I-like"/>
    <property type="match status" value="1"/>
</dbReference>
<feature type="domain" description="Inositol polyphosphate-related phosphatase" evidence="1">
    <location>
        <begin position="28"/>
        <end position="351"/>
    </location>
</feature>
<dbReference type="AlphaFoldDB" id="A0A8H7ZQT6"/>
<gene>
    <name evidence="2" type="ORF">BJ554DRAFT_2482</name>
</gene>
<dbReference type="InterPro" id="IPR046985">
    <property type="entry name" value="IP5"/>
</dbReference>
<accession>A0A8H7ZQT6</accession>
<name>A0A8H7ZQT6_9FUNG</name>
<keyword evidence="3" id="KW-1185">Reference proteome</keyword>
<dbReference type="InterPro" id="IPR000300">
    <property type="entry name" value="IPPc"/>
</dbReference>
<dbReference type="GO" id="GO:0046856">
    <property type="term" value="P:phosphatidylinositol dephosphorylation"/>
    <property type="evidence" value="ECO:0007669"/>
    <property type="project" value="InterPro"/>
</dbReference>
<dbReference type="OrthoDB" id="405996at2759"/>
<feature type="non-terminal residue" evidence="2">
    <location>
        <position position="1"/>
    </location>
</feature>
<dbReference type="GO" id="GO:0004519">
    <property type="term" value="F:endonuclease activity"/>
    <property type="evidence" value="ECO:0007669"/>
    <property type="project" value="UniProtKB-KW"/>
</dbReference>
<comment type="caution">
    <text evidence="2">The sequence shown here is derived from an EMBL/GenBank/DDBJ whole genome shotgun (WGS) entry which is preliminary data.</text>
</comment>
<dbReference type="InterPro" id="IPR036691">
    <property type="entry name" value="Endo/exonu/phosph_ase_sf"/>
</dbReference>
<dbReference type="Pfam" id="PF22669">
    <property type="entry name" value="Exo_endo_phos2"/>
    <property type="match status" value="1"/>
</dbReference>
<organism evidence="2 3">
    <name type="scientific">Olpidium bornovanus</name>
    <dbReference type="NCBI Taxonomy" id="278681"/>
    <lineage>
        <taxon>Eukaryota</taxon>
        <taxon>Fungi</taxon>
        <taxon>Fungi incertae sedis</taxon>
        <taxon>Olpidiomycota</taxon>
        <taxon>Olpidiomycotina</taxon>
        <taxon>Olpidiomycetes</taxon>
        <taxon>Olpidiales</taxon>
        <taxon>Olpidiaceae</taxon>
        <taxon>Olpidium</taxon>
    </lineage>
</organism>
<evidence type="ECO:0000313" key="3">
    <source>
        <dbReference type="Proteomes" id="UP000673691"/>
    </source>
</evidence>